<keyword evidence="1 3" id="KW-0378">Hydrolase</keyword>
<dbReference type="EC" id="3.-.-.-" evidence="3"/>
<comment type="caution">
    <text evidence="3">The sequence shown here is derived from an EMBL/GenBank/DDBJ whole genome shotgun (WGS) entry which is preliminary data.</text>
</comment>
<evidence type="ECO:0000259" key="2">
    <source>
        <dbReference type="Pfam" id="PF00857"/>
    </source>
</evidence>
<gene>
    <name evidence="3" type="primary">yecD_13</name>
    <name evidence="3" type="ORF">GALL_423040</name>
</gene>
<dbReference type="NCBIfam" id="NF008517">
    <property type="entry name" value="PRK11440.1"/>
    <property type="match status" value="1"/>
</dbReference>
<dbReference type="AlphaFoldDB" id="A0A1J5PY70"/>
<dbReference type="Pfam" id="PF00857">
    <property type="entry name" value="Isochorismatase"/>
    <property type="match status" value="1"/>
</dbReference>
<dbReference type="GO" id="GO:0008908">
    <property type="term" value="F:isochorismatase activity"/>
    <property type="evidence" value="ECO:0007669"/>
    <property type="project" value="InterPro"/>
</dbReference>
<dbReference type="InterPro" id="IPR036380">
    <property type="entry name" value="Isochorismatase-like_sf"/>
</dbReference>
<name>A0A1J5PY70_9ZZZZ</name>
<sequence>MTSPAISLDPKTTALVLIDLQYGIVAMNVQPQTGEQVVGRAKRLAQAFRAVQAPVVLVTVSTSPDGADALAPTLDSPAPTALSRPANWSTIVAELEPQPSDIKVVKRQWGAFYGTDLELQLHRRGIKTIVLAGIATNIGVESTARDAYERGYDQLFVSDAMASLSEEAHANTLKFIFARIGRIRTTDEVLASLPK</sequence>
<feature type="domain" description="Isochorismatase-like" evidence="2">
    <location>
        <begin position="13"/>
        <end position="188"/>
    </location>
</feature>
<evidence type="ECO:0000256" key="1">
    <source>
        <dbReference type="ARBA" id="ARBA00022801"/>
    </source>
</evidence>
<proteinExistence type="predicted"/>
<dbReference type="CDD" id="cd00431">
    <property type="entry name" value="cysteine_hydrolases"/>
    <property type="match status" value="1"/>
</dbReference>
<dbReference type="SUPFAM" id="SSF52499">
    <property type="entry name" value="Isochorismatase-like hydrolases"/>
    <property type="match status" value="1"/>
</dbReference>
<dbReference type="EMBL" id="MLJW01001988">
    <property type="protein sequence ID" value="OIQ76018.1"/>
    <property type="molecule type" value="Genomic_DNA"/>
</dbReference>
<dbReference type="InterPro" id="IPR000868">
    <property type="entry name" value="Isochorismatase-like_dom"/>
</dbReference>
<organism evidence="3">
    <name type="scientific">mine drainage metagenome</name>
    <dbReference type="NCBI Taxonomy" id="410659"/>
    <lineage>
        <taxon>unclassified sequences</taxon>
        <taxon>metagenomes</taxon>
        <taxon>ecological metagenomes</taxon>
    </lineage>
</organism>
<dbReference type="PANTHER" id="PTHR43540:SF7">
    <property type="entry name" value="ISOCHORISMATASE FAMILY PROTEIN YECD"/>
    <property type="match status" value="1"/>
</dbReference>
<dbReference type="InterPro" id="IPR016291">
    <property type="entry name" value="Isochorismatase"/>
</dbReference>
<accession>A0A1J5PY70</accession>
<dbReference type="InterPro" id="IPR050272">
    <property type="entry name" value="Isochorismatase-like_hydrls"/>
</dbReference>
<dbReference type="PRINTS" id="PR01398">
    <property type="entry name" value="ISCHRISMTASE"/>
</dbReference>
<evidence type="ECO:0000313" key="3">
    <source>
        <dbReference type="EMBL" id="OIQ76018.1"/>
    </source>
</evidence>
<reference evidence="3" key="1">
    <citation type="submission" date="2016-10" db="EMBL/GenBank/DDBJ databases">
        <title>Sequence of Gallionella enrichment culture.</title>
        <authorList>
            <person name="Poehlein A."/>
            <person name="Muehling M."/>
            <person name="Daniel R."/>
        </authorList>
    </citation>
    <scope>NUCLEOTIDE SEQUENCE</scope>
</reference>
<dbReference type="Gene3D" id="3.40.50.850">
    <property type="entry name" value="Isochorismatase-like"/>
    <property type="match status" value="1"/>
</dbReference>
<protein>
    <submittedName>
        <fullName evidence="3">Isochorismatase family protein YecD</fullName>
        <ecNumber evidence="3">3.-.-.-</ecNumber>
    </submittedName>
</protein>
<dbReference type="PANTHER" id="PTHR43540">
    <property type="entry name" value="PEROXYUREIDOACRYLATE/UREIDOACRYLATE AMIDOHYDROLASE-RELATED"/>
    <property type="match status" value="1"/>
</dbReference>